<accession>A0A3B0TS58</accession>
<proteinExistence type="predicted"/>
<protein>
    <submittedName>
        <fullName evidence="1">Uncharacterized protein</fullName>
    </submittedName>
</protein>
<gene>
    <name evidence="1" type="ORF">MNBD_BACTEROID03-2317</name>
</gene>
<dbReference type="AlphaFoldDB" id="A0A3B0TS58"/>
<name>A0A3B0TS58_9ZZZZ</name>
<reference evidence="1" key="1">
    <citation type="submission" date="2018-06" db="EMBL/GenBank/DDBJ databases">
        <authorList>
            <person name="Zhirakovskaya E."/>
        </authorList>
    </citation>
    <scope>NUCLEOTIDE SEQUENCE</scope>
</reference>
<organism evidence="1">
    <name type="scientific">hydrothermal vent metagenome</name>
    <dbReference type="NCBI Taxonomy" id="652676"/>
    <lineage>
        <taxon>unclassified sequences</taxon>
        <taxon>metagenomes</taxon>
        <taxon>ecological metagenomes</taxon>
    </lineage>
</organism>
<dbReference type="EMBL" id="UOEL01000159">
    <property type="protein sequence ID" value="VAW19023.1"/>
    <property type="molecule type" value="Genomic_DNA"/>
</dbReference>
<evidence type="ECO:0000313" key="1">
    <source>
        <dbReference type="EMBL" id="VAW19023.1"/>
    </source>
</evidence>
<sequence length="40" mass="4576">MVNKDNEIINMPFCAVFVILITHKHTKKHKTAQLLAKNGK</sequence>